<proteinExistence type="predicted"/>
<comment type="caution">
    <text evidence="1">The sequence shown here is derived from an EMBL/GenBank/DDBJ whole genome shotgun (WGS) entry which is preliminary data.</text>
</comment>
<dbReference type="Proteomes" id="UP001168096">
    <property type="component" value="Unassembled WGS sequence"/>
</dbReference>
<evidence type="ECO:0000313" key="1">
    <source>
        <dbReference type="EMBL" id="MFJ1472597.1"/>
    </source>
</evidence>
<organism evidence="1 2">
    <name type="scientific">Massilia orientalis</name>
    <dbReference type="NCBI Taxonomy" id="3050128"/>
    <lineage>
        <taxon>Bacteria</taxon>
        <taxon>Pseudomonadati</taxon>
        <taxon>Pseudomonadota</taxon>
        <taxon>Betaproteobacteria</taxon>
        <taxon>Burkholderiales</taxon>
        <taxon>Oxalobacteraceae</taxon>
        <taxon>Telluria group</taxon>
        <taxon>Massilia</taxon>
    </lineage>
</organism>
<dbReference type="EMBL" id="JASNRB020000067">
    <property type="protein sequence ID" value="MFJ1472597.1"/>
    <property type="molecule type" value="Genomic_DNA"/>
</dbReference>
<protein>
    <submittedName>
        <fullName evidence="1">Uncharacterized protein</fullName>
    </submittedName>
</protein>
<reference evidence="1" key="1">
    <citation type="submission" date="2024-11" db="EMBL/GenBank/DDBJ databases">
        <title>Description of Massilia orientalis sp. nov., isolated from rhizosphere soil of Ageratina adenophora.</title>
        <authorList>
            <person name="Wang Y."/>
        </authorList>
    </citation>
    <scope>NUCLEOTIDE SEQUENCE</scope>
    <source>
        <strain evidence="1">YIM B02787</strain>
    </source>
</reference>
<evidence type="ECO:0000313" key="2">
    <source>
        <dbReference type="Proteomes" id="UP001168096"/>
    </source>
</evidence>
<sequence>MMEQQMSTDHSSPTYAEQNIAEYRDNPLIESLPPILTEKEAARAMILRPQIQPEERAMSTEERWHLLARLKYVVIPRLIFYDVERTISRLLRAGYVVRNPIEAATWRSIYTAQDREQWRNLDWQLIPCESQLLIIVDPEFETVV</sequence>
<gene>
    <name evidence="1" type="ORF">QPK29_033310</name>
</gene>
<keyword evidence="2" id="KW-1185">Reference proteome</keyword>
<name>A0ACC7MKJ6_9BURK</name>
<accession>A0ACC7MKJ6</accession>